<reference evidence="6 7" key="1">
    <citation type="submission" date="2018-06" db="EMBL/GenBank/DDBJ databases">
        <authorList>
            <person name="Strepis N."/>
        </authorList>
    </citation>
    <scope>NUCLEOTIDE SEQUENCE [LARGE SCALE GENOMIC DNA]</scope>
    <source>
        <strain evidence="6">LUCI</strain>
    </source>
</reference>
<sequence>MIKGVIFDMDGVIIDSEPLHHKIFMQYTRSELGLAISEEEYNTFIGSTNLYMFSTLKAKYGIKKELTTLIADYEQRYVDYLLTAPDEKPLAGVDLLINKLSSQVKLALASSSPRKHIDIILNMFHLTDLFAVKISGLEVANSKPAPDIFLRAAELLALPPEQCLIIEDSKNGVTAAKTAGMKCLGFYNPNSGAQDLSRADRVIKDFNEIITRTDWLLNL</sequence>
<dbReference type="RefSeq" id="WP_122628365.1">
    <property type="nucleotide sequence ID" value="NZ_UPPP01000074.1"/>
</dbReference>
<dbReference type="OrthoDB" id="9797743at2"/>
<keyword evidence="3" id="KW-0479">Metal-binding</keyword>
<dbReference type="InterPro" id="IPR006439">
    <property type="entry name" value="HAD-SF_hydro_IA"/>
</dbReference>
<keyword evidence="5" id="KW-0119">Carbohydrate metabolism</keyword>
<keyword evidence="4" id="KW-0460">Magnesium</keyword>
<dbReference type="GO" id="GO:0003824">
    <property type="term" value="F:catalytic activity"/>
    <property type="evidence" value="ECO:0007669"/>
    <property type="project" value="UniProtKB-ARBA"/>
</dbReference>
<dbReference type="SFLD" id="SFLDS00003">
    <property type="entry name" value="Haloacid_Dehalogenase"/>
    <property type="match status" value="1"/>
</dbReference>
<dbReference type="PANTHER" id="PTHR46193">
    <property type="entry name" value="6-PHOSPHOGLUCONATE PHOSPHATASE"/>
    <property type="match status" value="1"/>
</dbReference>
<comment type="cofactor">
    <cofactor evidence="1">
        <name>Mg(2+)</name>
        <dbReference type="ChEBI" id="CHEBI:18420"/>
    </cofactor>
</comment>
<dbReference type="NCBIfam" id="TIGR01509">
    <property type="entry name" value="HAD-SF-IA-v3"/>
    <property type="match status" value="1"/>
</dbReference>
<evidence type="ECO:0000256" key="5">
    <source>
        <dbReference type="ARBA" id="ARBA00023277"/>
    </source>
</evidence>
<dbReference type="EMBL" id="UPPP01000074">
    <property type="protein sequence ID" value="VBB07428.1"/>
    <property type="molecule type" value="Genomic_DNA"/>
</dbReference>
<dbReference type="InterPro" id="IPR041492">
    <property type="entry name" value="HAD_2"/>
</dbReference>
<evidence type="ECO:0000313" key="6">
    <source>
        <dbReference type="EMBL" id="VBB07428.1"/>
    </source>
</evidence>
<comment type="similarity">
    <text evidence="2">Belongs to the HAD-like hydrolase superfamily. CbbY/CbbZ/Gph/YieH family.</text>
</comment>
<dbReference type="InterPro" id="IPR036412">
    <property type="entry name" value="HAD-like_sf"/>
</dbReference>
<evidence type="ECO:0000256" key="2">
    <source>
        <dbReference type="ARBA" id="ARBA00006171"/>
    </source>
</evidence>
<dbReference type="Pfam" id="PF13419">
    <property type="entry name" value="HAD_2"/>
    <property type="match status" value="1"/>
</dbReference>
<evidence type="ECO:0000256" key="1">
    <source>
        <dbReference type="ARBA" id="ARBA00001946"/>
    </source>
</evidence>
<dbReference type="AlphaFoldDB" id="A0A498RE12"/>
<dbReference type="GO" id="GO:0046872">
    <property type="term" value="F:metal ion binding"/>
    <property type="evidence" value="ECO:0007669"/>
    <property type="project" value="UniProtKB-KW"/>
</dbReference>
<dbReference type="Gene3D" id="1.10.150.240">
    <property type="entry name" value="Putative phosphatase, domain 2"/>
    <property type="match status" value="1"/>
</dbReference>
<evidence type="ECO:0000256" key="3">
    <source>
        <dbReference type="ARBA" id="ARBA00022723"/>
    </source>
</evidence>
<dbReference type="SFLD" id="SFLDG01129">
    <property type="entry name" value="C1.5:_HAD__Beta-PGM__Phosphata"/>
    <property type="match status" value="1"/>
</dbReference>
<dbReference type="SFLD" id="SFLDG01135">
    <property type="entry name" value="C1.5.6:_HAD__Beta-PGM__Phospha"/>
    <property type="match status" value="1"/>
</dbReference>
<dbReference type="InterPro" id="IPR051600">
    <property type="entry name" value="Beta-PGM-like"/>
</dbReference>
<dbReference type="SUPFAM" id="SSF56784">
    <property type="entry name" value="HAD-like"/>
    <property type="match status" value="1"/>
</dbReference>
<gene>
    <name evidence="6" type="ORF">LUCI_2677</name>
</gene>
<dbReference type="Gene3D" id="3.40.50.1000">
    <property type="entry name" value="HAD superfamily/HAD-like"/>
    <property type="match status" value="1"/>
</dbReference>
<evidence type="ECO:0000313" key="7">
    <source>
        <dbReference type="Proteomes" id="UP000277811"/>
    </source>
</evidence>
<keyword evidence="7" id="KW-1185">Reference proteome</keyword>
<proteinExistence type="inferred from homology"/>
<dbReference type="Proteomes" id="UP000277811">
    <property type="component" value="Unassembled WGS sequence"/>
</dbReference>
<evidence type="ECO:0000256" key="4">
    <source>
        <dbReference type="ARBA" id="ARBA00022842"/>
    </source>
</evidence>
<dbReference type="PANTHER" id="PTHR46193:SF18">
    <property type="entry name" value="HEXITOL PHOSPHATASE B"/>
    <property type="match status" value="1"/>
</dbReference>
<name>A0A498RE12_9FIRM</name>
<accession>A0A498RE12</accession>
<protein>
    <submittedName>
        <fullName evidence="6">Uncharacterized protein</fullName>
    </submittedName>
</protein>
<organism evidence="6 7">
    <name type="scientific">Lucifera butyrica</name>
    <dbReference type="NCBI Taxonomy" id="1351585"/>
    <lineage>
        <taxon>Bacteria</taxon>
        <taxon>Bacillati</taxon>
        <taxon>Bacillota</taxon>
        <taxon>Negativicutes</taxon>
        <taxon>Veillonellales</taxon>
        <taxon>Veillonellaceae</taxon>
        <taxon>Lucifera</taxon>
    </lineage>
</organism>
<dbReference type="InterPro" id="IPR023198">
    <property type="entry name" value="PGP-like_dom2"/>
</dbReference>
<dbReference type="InterPro" id="IPR023214">
    <property type="entry name" value="HAD_sf"/>
</dbReference>